<dbReference type="InterPro" id="IPR038475">
    <property type="entry name" value="RecG_C_sf"/>
</dbReference>
<dbReference type="STRING" id="1120975.SAMN02746064_02152"/>
<dbReference type="Gene3D" id="3.30.565.60">
    <property type="match status" value="1"/>
</dbReference>
<evidence type="ECO:0000259" key="1">
    <source>
        <dbReference type="Pfam" id="PF04326"/>
    </source>
</evidence>
<keyword evidence="2" id="KW-0378">Hydrolase</keyword>
<keyword evidence="2" id="KW-0067">ATP-binding</keyword>
<accession>A0A1M4ZV83</accession>
<dbReference type="AlphaFoldDB" id="A0A1M4ZV83"/>
<evidence type="ECO:0000313" key="2">
    <source>
        <dbReference type="EMBL" id="SHF21914.1"/>
    </source>
</evidence>
<dbReference type="PANTHER" id="PTHR30595:SF6">
    <property type="entry name" value="SCHLAFEN ALBA-2 DOMAIN-CONTAINING PROTEIN"/>
    <property type="match status" value="1"/>
</dbReference>
<evidence type="ECO:0000313" key="3">
    <source>
        <dbReference type="Proteomes" id="UP000184251"/>
    </source>
</evidence>
<dbReference type="Gene3D" id="3.30.950.30">
    <property type="entry name" value="Schlafen, AAA domain"/>
    <property type="match status" value="1"/>
</dbReference>
<keyword evidence="3" id="KW-1185">Reference proteome</keyword>
<sequence>MSLQKSIQDGEGKTIEFKVELPNSNTLAKTIIAFSNTGGGKLIIGVNDQGEIIGLEPDENIFELRDKVASIIYETCYPAVLPDIYTTTIDDHLLLIIEVYRGNLLPYYLKGKGKNEGVYIRVGATNRKASHKNILELERQRMNVSFDQEANREVDLDSLDLSSLEARFAQAGKVLDQPVMKNLKLVIEDNNTIYPSNGLLILLGRFEHVRMKCSRFKGSTMDVFLDRKEYNSDVFAQLENAENFIKNYIKLSSEIKGLQREDQYEIPLEAIRESLVNAVVHRDYSNDGRDIKIGIYDDIINVVSPGGFPSTLTQEDILEGRSEIRNKVIARVFKELNYIEQWGSGIRRIKSSCKDRGLKEPEIVEKGDFVDVSLYRDVATQKEVSEEILISNEYQELILEYLKLHQNKITTKEAQVILDLGERRAREILKAMIDNGILERVGRTTNTHYRMRDIKTK</sequence>
<dbReference type="RefSeq" id="WP_073272000.1">
    <property type="nucleotide sequence ID" value="NZ_FQTU01000020.1"/>
</dbReference>
<dbReference type="Pfam" id="PF13749">
    <property type="entry name" value="HATPase_c_4"/>
    <property type="match status" value="1"/>
</dbReference>
<feature type="domain" description="Schlafen AlbA-2" evidence="1">
    <location>
        <begin position="11"/>
        <end position="129"/>
    </location>
</feature>
<protein>
    <submittedName>
        <fullName evidence="2">ATP-dependent DNA helicase RecG</fullName>
    </submittedName>
</protein>
<dbReference type="InterPro" id="IPR007421">
    <property type="entry name" value="Schlafen_AlbA_2_dom"/>
</dbReference>
<dbReference type="Pfam" id="PF04326">
    <property type="entry name" value="SLFN_AlbA_2"/>
    <property type="match status" value="1"/>
</dbReference>
<dbReference type="InterPro" id="IPR038461">
    <property type="entry name" value="Schlafen_AlbA_2_dom_sf"/>
</dbReference>
<keyword evidence="2" id="KW-0347">Helicase</keyword>
<gene>
    <name evidence="2" type="ORF">SAMN02746064_02152</name>
</gene>
<proteinExistence type="predicted"/>
<reference evidence="2 3" key="1">
    <citation type="submission" date="2016-11" db="EMBL/GenBank/DDBJ databases">
        <authorList>
            <person name="Jaros S."/>
            <person name="Januszkiewicz K."/>
            <person name="Wedrychowicz H."/>
        </authorList>
    </citation>
    <scope>NUCLEOTIDE SEQUENCE [LARGE SCALE GENOMIC DNA]</scope>
    <source>
        <strain evidence="2 3">DSM 14828</strain>
    </source>
</reference>
<dbReference type="EMBL" id="FQTU01000020">
    <property type="protein sequence ID" value="SHF21914.1"/>
    <property type="molecule type" value="Genomic_DNA"/>
</dbReference>
<dbReference type="Proteomes" id="UP000184251">
    <property type="component" value="Unassembled WGS sequence"/>
</dbReference>
<dbReference type="GO" id="GO:0004386">
    <property type="term" value="F:helicase activity"/>
    <property type="evidence" value="ECO:0007669"/>
    <property type="project" value="UniProtKB-KW"/>
</dbReference>
<dbReference type="PANTHER" id="PTHR30595">
    <property type="entry name" value="GLPR-RELATED TRANSCRIPTIONAL REPRESSOR"/>
    <property type="match status" value="1"/>
</dbReference>
<keyword evidence="2" id="KW-0547">Nucleotide-binding</keyword>
<name>A0A1M4ZV83_9FIRM</name>
<organism evidence="2 3">
    <name type="scientific">Alkalibacter saccharofermentans DSM 14828</name>
    <dbReference type="NCBI Taxonomy" id="1120975"/>
    <lineage>
        <taxon>Bacteria</taxon>
        <taxon>Bacillati</taxon>
        <taxon>Bacillota</taxon>
        <taxon>Clostridia</taxon>
        <taxon>Eubacteriales</taxon>
        <taxon>Eubacteriaceae</taxon>
        <taxon>Alkalibacter</taxon>
    </lineage>
</organism>
<dbReference type="InterPro" id="IPR036388">
    <property type="entry name" value="WH-like_DNA-bd_sf"/>
</dbReference>
<dbReference type="OrthoDB" id="9807907at2"/>
<dbReference type="Gene3D" id="1.10.10.10">
    <property type="entry name" value="Winged helix-like DNA-binding domain superfamily/Winged helix DNA-binding domain"/>
    <property type="match status" value="1"/>
</dbReference>